<sequence>MNFVLQFPDLKANPIIRASGAQVSVESRAEVFLNGQNGDRFDLLEALQDPKWTGRVHRSHGVQYEYHVSNRHSPVLRPTSSSRGYAGITLSRTPIPVTYMGTQNSVVRFDTWDFSVYRSFEIDFRTFEPNGVLFFV</sequence>
<dbReference type="AlphaFoldDB" id="A0A183SBF6"/>
<proteinExistence type="predicted"/>
<gene>
    <name evidence="1" type="ORF">SSLN_LOCUS1554</name>
</gene>
<name>A0A183SBF6_SCHSO</name>
<dbReference type="WBParaSite" id="SSLN_0000161201-mRNA-1">
    <property type="protein sequence ID" value="SSLN_0000161201-mRNA-1"/>
    <property type="gene ID" value="SSLN_0000161201"/>
</dbReference>
<dbReference type="STRING" id="70667.A0A183SBF6"/>
<organism evidence="3">
    <name type="scientific">Schistocephalus solidus</name>
    <name type="common">Tapeworm</name>
    <dbReference type="NCBI Taxonomy" id="70667"/>
    <lineage>
        <taxon>Eukaryota</taxon>
        <taxon>Metazoa</taxon>
        <taxon>Spiralia</taxon>
        <taxon>Lophotrochozoa</taxon>
        <taxon>Platyhelminthes</taxon>
        <taxon>Cestoda</taxon>
        <taxon>Eucestoda</taxon>
        <taxon>Diphyllobothriidea</taxon>
        <taxon>Diphyllobothriidae</taxon>
        <taxon>Schistocephalus</taxon>
    </lineage>
</organism>
<keyword evidence="2" id="KW-1185">Reference proteome</keyword>
<evidence type="ECO:0000313" key="1">
    <source>
        <dbReference type="EMBL" id="VDL87939.1"/>
    </source>
</evidence>
<dbReference type="Proteomes" id="UP000275846">
    <property type="component" value="Unassembled WGS sequence"/>
</dbReference>
<reference evidence="3" key="1">
    <citation type="submission" date="2016-06" db="UniProtKB">
        <authorList>
            <consortium name="WormBaseParasite"/>
        </authorList>
    </citation>
    <scope>IDENTIFICATION</scope>
</reference>
<evidence type="ECO:0000313" key="2">
    <source>
        <dbReference type="Proteomes" id="UP000275846"/>
    </source>
</evidence>
<evidence type="ECO:0000313" key="3">
    <source>
        <dbReference type="WBParaSite" id="SSLN_0000161201-mRNA-1"/>
    </source>
</evidence>
<dbReference type="OrthoDB" id="6268171at2759"/>
<protein>
    <submittedName>
        <fullName evidence="3">Arabinofuranosidase</fullName>
    </submittedName>
</protein>
<accession>A0A183SBF6</accession>
<reference evidence="1 2" key="2">
    <citation type="submission" date="2018-11" db="EMBL/GenBank/DDBJ databases">
        <authorList>
            <consortium name="Pathogen Informatics"/>
        </authorList>
    </citation>
    <scope>NUCLEOTIDE SEQUENCE [LARGE SCALE GENOMIC DNA]</scope>
    <source>
        <strain evidence="1 2">NST_G2</strain>
    </source>
</reference>
<dbReference type="EMBL" id="UYSU01003890">
    <property type="protein sequence ID" value="VDL87939.1"/>
    <property type="molecule type" value="Genomic_DNA"/>
</dbReference>